<dbReference type="OrthoDB" id="9790247at2"/>
<evidence type="ECO:0000259" key="3">
    <source>
        <dbReference type="Pfam" id="PF23981"/>
    </source>
</evidence>
<comment type="caution">
    <text evidence="4">The sequence shown here is derived from an EMBL/GenBank/DDBJ whole genome shotgun (WGS) entry which is preliminary data.</text>
</comment>
<dbReference type="InterPro" id="IPR055729">
    <property type="entry name" value="DUF7305"/>
</dbReference>
<dbReference type="InterPro" id="IPR046524">
    <property type="entry name" value="DUF6701"/>
</dbReference>
<dbReference type="Pfam" id="PF23981">
    <property type="entry name" value="DUF7305"/>
    <property type="match status" value="1"/>
</dbReference>
<feature type="domain" description="DUF7305" evidence="3">
    <location>
        <begin position="129"/>
        <end position="259"/>
    </location>
</feature>
<dbReference type="EMBL" id="BARX01000005">
    <property type="protein sequence ID" value="GAD00959.1"/>
    <property type="molecule type" value="Genomic_DNA"/>
</dbReference>
<dbReference type="Pfam" id="PF20419">
    <property type="entry name" value="DUF6701"/>
    <property type="match status" value="1"/>
</dbReference>
<keyword evidence="1" id="KW-0732">Signal</keyword>
<proteinExistence type="predicted"/>
<organism evidence="4 5">
    <name type="scientific">Agarivorans albus MKT 106</name>
    <dbReference type="NCBI Taxonomy" id="1331007"/>
    <lineage>
        <taxon>Bacteria</taxon>
        <taxon>Pseudomonadati</taxon>
        <taxon>Pseudomonadota</taxon>
        <taxon>Gammaproteobacteria</taxon>
        <taxon>Alteromonadales</taxon>
        <taxon>Alteromonadaceae</taxon>
        <taxon>Agarivorans</taxon>
    </lineage>
</organism>
<feature type="domain" description="DUF6701" evidence="2">
    <location>
        <begin position="700"/>
        <end position="1284"/>
    </location>
</feature>
<dbReference type="RefSeq" id="WP_016400727.1">
    <property type="nucleotide sequence ID" value="NZ_BARX01000005.1"/>
</dbReference>
<evidence type="ECO:0000313" key="4">
    <source>
        <dbReference type="EMBL" id="GAD00959.1"/>
    </source>
</evidence>
<accession>R9PHT5</accession>
<reference evidence="4" key="1">
    <citation type="journal article" date="2013" name="Genome Announc.">
        <title>Draft Genome Sequence of Agarivorans albus Strain MKT 106T, an Agarolytic Marine Bacterium.</title>
        <authorList>
            <person name="Yasuike M."/>
            <person name="Nakamura Y."/>
            <person name="Kai W."/>
            <person name="Fujiwara A."/>
            <person name="Fukui Y."/>
            <person name="Satomi M."/>
            <person name="Sano M."/>
        </authorList>
    </citation>
    <scope>NUCLEOTIDE SEQUENCE [LARGE SCALE GENOMIC DNA]</scope>
</reference>
<dbReference type="Proteomes" id="UP000014461">
    <property type="component" value="Unassembled WGS sequence"/>
</dbReference>
<keyword evidence="5" id="KW-1185">Reference proteome</keyword>
<evidence type="ECO:0000259" key="2">
    <source>
        <dbReference type="Pfam" id="PF20419"/>
    </source>
</evidence>
<name>R9PHT5_AGAAL</name>
<feature type="signal peptide" evidence="1">
    <location>
        <begin position="1"/>
        <end position="24"/>
    </location>
</feature>
<evidence type="ECO:0000313" key="5">
    <source>
        <dbReference type="Proteomes" id="UP000014461"/>
    </source>
</evidence>
<evidence type="ECO:0000256" key="1">
    <source>
        <dbReference type="SAM" id="SignalP"/>
    </source>
</evidence>
<feature type="chain" id="PRO_5004488063" evidence="1">
    <location>
        <begin position="25"/>
        <end position="1288"/>
    </location>
</feature>
<sequence length="1288" mass="139315">MKLWSLFAICLGISLLLGAQPVQAIECREVFSSPIASSQNNARLEINWLSRIYGSNQGRLDIDQVDNQDTSGDTCPDANTDCIPSGDRASSGNNVSIEKINNGQSVNAGYQQSVVLGSGSYDTNNFADVGGGTQSTITFSANQDEYFIENINLGYQSTLNLYPGTYWVDGSFSIGSEATLQVLGGSGTVKIFVKGDVSVFYQTEINRGGDPLRLAIYSREDINLANETKSAFIAYARRNVSLGYQAQVDGALFTQQRDVILANEVQVRGISNAGEVDFAPVCDGSLVEPLLLQFGNSGAGQNGGTVTFDQAYQSKPLVFLMTPMDASDPNNDGPVAAILTSVIQSNGEWTGFTWARQEPPGNTTPSKNIQAVDWIAVNEGEHFLEDGTELRAGTIDTNEAFPFPDRNYFNVDMPNYLTVVLHQMQSRNNNCWLTSNSEYNNNGIRLAIDSSEAYDFRFFSRYCVSDNASIYYEDLQDETVAYLATEPTVGAITVDNQVVNYQFGNSVTHGSGSSTINPAATCNYTTSYQTNLFSTPPILVGSKNERRGNNGGWLRRCQHNAADFSMITEEDQYLDNERSHLAEEYSYMAFASNSSVQVPGLNIFADSAGLTCDIHEVTIQATLDGQIDQNFQGTVGLSTSTNRGTWSQGDGQGSLQAGADNGQASYSFVPNDLGEVTLGLLHPLEGAVTLTVADGGISATTVVTFNAYGFKDELIGTWGENPHKANTEFILKLTAVGKDPAGGAGCSQIGNYEGTKNLRFWTDYIQPASGTRQLAVQDQLSNSFENVGTNQNTRTTIQTVFSGGESQLNLRYPDVGRLGINFWDEEGSEIDGSTATLLGSATAELIPAGFQWQDIKNQADESRVNPATYFTKAGDPFISSLIAVIDNCDISTQGQDCHAPNFVADPDYLEQEASLESPSNGELGTLSDGTIDSQSAGVMQIIDTNYSEVGSINYTGEVTEYLGYVLEDYAVGKASDVVGSFYPHHFELTSASIQAACLLGDFTYIGQQEQLVSWTLVAENAFGTTTQNYSEGKFQVTNVGRNPNDDWSFVSSSAVADFDDGFMIEESTSTWADGVFTQTDLLSGVEKPVTAQAPVVDGAISLFYQHSDAGIQSTDGTYVCVGDDDTAYSCVLGTAPELRHGRIKLNNGFGSELQAIAVNGELQYYDGSQYIRNADDVCSNFNLPSLEFLPKVDSDTAQVGGGSSDVSLRSPGIAEQGVIWVDFTAPGDSNTGQVDYWFNLDSNLNWLREDWNGNGSFESADDAIGSGQVTFGVFRQSDRVIDRRMRYQ</sequence>
<gene>
    <name evidence="4" type="ORF">AALB_1039</name>
</gene>
<dbReference type="STRING" id="1331007.AALB_1039"/>
<protein>
    <submittedName>
        <fullName evidence="4">MSHA biogenesis protein MshQ</fullName>
    </submittedName>
</protein>